<evidence type="ECO:0000313" key="2">
    <source>
        <dbReference type="Proteomes" id="UP000799118"/>
    </source>
</evidence>
<protein>
    <recommendedName>
        <fullName evidence="3">F-box domain-containing protein</fullName>
    </recommendedName>
</protein>
<dbReference type="Proteomes" id="UP000799118">
    <property type="component" value="Unassembled WGS sequence"/>
</dbReference>
<organism evidence="1 2">
    <name type="scientific">Gymnopus androsaceus JB14</name>
    <dbReference type="NCBI Taxonomy" id="1447944"/>
    <lineage>
        <taxon>Eukaryota</taxon>
        <taxon>Fungi</taxon>
        <taxon>Dikarya</taxon>
        <taxon>Basidiomycota</taxon>
        <taxon>Agaricomycotina</taxon>
        <taxon>Agaricomycetes</taxon>
        <taxon>Agaricomycetidae</taxon>
        <taxon>Agaricales</taxon>
        <taxon>Marasmiineae</taxon>
        <taxon>Omphalotaceae</taxon>
        <taxon>Gymnopus</taxon>
    </lineage>
</organism>
<dbReference type="CDD" id="cd09917">
    <property type="entry name" value="F-box_SF"/>
    <property type="match status" value="1"/>
</dbReference>
<reference evidence="1" key="1">
    <citation type="journal article" date="2019" name="Environ. Microbiol.">
        <title>Fungal ecological strategies reflected in gene transcription - a case study of two litter decomposers.</title>
        <authorList>
            <person name="Barbi F."/>
            <person name="Kohler A."/>
            <person name="Barry K."/>
            <person name="Baskaran P."/>
            <person name="Daum C."/>
            <person name="Fauchery L."/>
            <person name="Ihrmark K."/>
            <person name="Kuo A."/>
            <person name="LaButti K."/>
            <person name="Lipzen A."/>
            <person name="Morin E."/>
            <person name="Grigoriev I.V."/>
            <person name="Henrissat B."/>
            <person name="Lindahl B."/>
            <person name="Martin F."/>
        </authorList>
    </citation>
    <scope>NUCLEOTIDE SEQUENCE</scope>
    <source>
        <strain evidence="1">JB14</strain>
    </source>
</reference>
<evidence type="ECO:0008006" key="3">
    <source>
        <dbReference type="Google" id="ProtNLM"/>
    </source>
</evidence>
<proteinExistence type="predicted"/>
<keyword evidence="2" id="KW-1185">Reference proteome</keyword>
<dbReference type="EMBL" id="ML771550">
    <property type="protein sequence ID" value="KAE9382431.1"/>
    <property type="molecule type" value="Genomic_DNA"/>
</dbReference>
<name>A0A6A4GAC2_9AGAR</name>
<accession>A0A6A4GAC2</accession>
<dbReference type="AlphaFoldDB" id="A0A6A4GAC2"/>
<sequence>MSSSVINRHLHTELVQEAGSNVPSALTTISYKSSLRSIPNELLLEIASQLMRVDTRDGIINLIQTCSRFRNVILGSQKTVTMVAITRPYAEPELKVLRTWLKRSNGAPLKAFVTLGAGARAAPLDFLLSCPNHFEILEVDIPDDMFSALLCARSDCITRLSIAEQPSGLDLRPWSRWIHSRLRGILKSQRTLTSLRIHVDKYTQSLPGFFTRMSLPVNISTVQEFEIVAHDLAGWAHWLRAQSTLFEMLDNKTSLKLRSFTLLYLLADGTFEKDRYVPDMEKFYHYRAQGVSIQIEVFSRDWFVGAEPVNGGYLYSF</sequence>
<evidence type="ECO:0000313" key="1">
    <source>
        <dbReference type="EMBL" id="KAE9382431.1"/>
    </source>
</evidence>
<gene>
    <name evidence="1" type="ORF">BT96DRAFT_1010648</name>
</gene>